<proteinExistence type="predicted"/>
<protein>
    <recommendedName>
        <fullName evidence="3">GNAT family N-acetyltransferase</fullName>
    </recommendedName>
</protein>
<name>A0ABW0N1Z8_9ACTN</name>
<dbReference type="Proteomes" id="UP001595956">
    <property type="component" value="Unassembled WGS sequence"/>
</dbReference>
<comment type="caution">
    <text evidence="1">The sequence shown here is derived from an EMBL/GenBank/DDBJ whole genome shotgun (WGS) entry which is preliminary data.</text>
</comment>
<keyword evidence="2" id="KW-1185">Reference proteome</keyword>
<dbReference type="RefSeq" id="WP_345170285.1">
    <property type="nucleotide sequence ID" value="NZ_BAABFQ010000001.1"/>
</dbReference>
<dbReference type="EMBL" id="JBHSMD010000005">
    <property type="protein sequence ID" value="MFC5494430.1"/>
    <property type="molecule type" value="Genomic_DNA"/>
</dbReference>
<evidence type="ECO:0008006" key="3">
    <source>
        <dbReference type="Google" id="ProtNLM"/>
    </source>
</evidence>
<gene>
    <name evidence="1" type="ORF">ACFPKY_15045</name>
</gene>
<sequence>MPPWPPRILAEADGELVGLATVGPTRDDAGTPVELYDDLGTWEIRMVRP</sequence>
<evidence type="ECO:0000313" key="1">
    <source>
        <dbReference type="EMBL" id="MFC5494430.1"/>
    </source>
</evidence>
<reference evidence="2" key="1">
    <citation type="journal article" date="2019" name="Int. J. Syst. Evol. Microbiol.">
        <title>The Global Catalogue of Microorganisms (GCM) 10K type strain sequencing project: providing services to taxonomists for standard genome sequencing and annotation.</title>
        <authorList>
            <consortium name="The Broad Institute Genomics Platform"/>
            <consortium name="The Broad Institute Genome Sequencing Center for Infectious Disease"/>
            <person name="Wu L."/>
            <person name="Ma J."/>
        </authorList>
    </citation>
    <scope>NUCLEOTIDE SEQUENCE [LARGE SCALE GENOMIC DNA]</scope>
    <source>
        <strain evidence="2">KACC 13778</strain>
    </source>
</reference>
<organism evidence="1 2">
    <name type="scientific">Nocardioides caricicola</name>
    <dbReference type="NCBI Taxonomy" id="634770"/>
    <lineage>
        <taxon>Bacteria</taxon>
        <taxon>Bacillati</taxon>
        <taxon>Actinomycetota</taxon>
        <taxon>Actinomycetes</taxon>
        <taxon>Propionibacteriales</taxon>
        <taxon>Nocardioidaceae</taxon>
        <taxon>Nocardioides</taxon>
    </lineage>
</organism>
<evidence type="ECO:0000313" key="2">
    <source>
        <dbReference type="Proteomes" id="UP001595956"/>
    </source>
</evidence>
<accession>A0ABW0N1Z8</accession>